<feature type="region of interest" description="Disordered" evidence="1">
    <location>
        <begin position="360"/>
        <end position="379"/>
    </location>
</feature>
<reference evidence="2" key="1">
    <citation type="submission" date="2021-02" db="EMBL/GenBank/DDBJ databases">
        <authorList>
            <person name="Nowell W R."/>
        </authorList>
    </citation>
    <scope>NUCLEOTIDE SEQUENCE</scope>
</reference>
<accession>A0A813X893</accession>
<comment type="caution">
    <text evidence="2">The sequence shown here is derived from an EMBL/GenBank/DDBJ whole genome shotgun (WGS) entry which is preliminary data.</text>
</comment>
<evidence type="ECO:0000313" key="2">
    <source>
        <dbReference type="EMBL" id="CAF0864570.1"/>
    </source>
</evidence>
<dbReference type="InterPro" id="IPR039470">
    <property type="entry name" value="Nuc_deoxyri_tr2"/>
</dbReference>
<proteinExistence type="predicted"/>
<dbReference type="AlphaFoldDB" id="A0A813X893"/>
<sequence length="619" mass="71174">MACLSECRFLNRALTIDDISKKPHCKNLKFKRAFQFLQLLLLQRVYCIDVMSCTKFRRPMKLCQQRREEDHNYEVFLGGSCNPTTWRHDQAIPYFQSRSVSFYNPQVSEWTPELVEIEHRAKELAPLLFFVIDYDTRALASIIEVSYLAARGRSIIVVMTPMPERKYTKFIQEKNSANEKDDEDDYENAYEGRRTLRTLLRSLNIPFFDNVQLALECAAFILESTKRTVYTQSVFNENNEEDGNERDVLTPLPMSPGEYDDKRPSSVVVIRSLSNKTSFDSPDEFYKQMHQSEMMTSMSPFRRRRSSTPEPNMTQFRSTTACTKSQISCSTNESDDDGYGSLSSSNRTLSSSSLSVSSELFEATSDQQREDNVTGSDKNVSNSTINNLISRFYSYIPFVGSAQPSDSSVTQSLFVLFTLPFRFIKQSLLSPTSSTPSISSFPTFTQTTPSSPSPCHALFQPPTHMFDLYIASGTSDECWLNTFALPMLEQINVTFIKRQSCHENDQTDALDDIHIRKQSRVLFYMINGRERLSPLTSELAFHIGQRKHKIVVYLLPNIDDDADQICSATERRDIQRSRKYLEDLIYICCQTSDRSERKIKHIDRKKKKCSVCVNTEITD</sequence>
<organism evidence="2 3">
    <name type="scientific">Adineta ricciae</name>
    <name type="common">Rotifer</name>
    <dbReference type="NCBI Taxonomy" id="249248"/>
    <lineage>
        <taxon>Eukaryota</taxon>
        <taxon>Metazoa</taxon>
        <taxon>Spiralia</taxon>
        <taxon>Gnathifera</taxon>
        <taxon>Rotifera</taxon>
        <taxon>Eurotatoria</taxon>
        <taxon>Bdelloidea</taxon>
        <taxon>Adinetida</taxon>
        <taxon>Adinetidae</taxon>
        <taxon>Adineta</taxon>
    </lineage>
</organism>
<dbReference type="PANTHER" id="PTHR36300:SF1">
    <property type="entry name" value="RAW, ISOFORM A"/>
    <property type="match status" value="1"/>
</dbReference>
<dbReference type="Pfam" id="PF15891">
    <property type="entry name" value="Nuc_deoxyri_tr2"/>
    <property type="match status" value="1"/>
</dbReference>
<dbReference type="PANTHER" id="PTHR36300">
    <property type="entry name" value="RAW, ISOFORM A"/>
    <property type="match status" value="1"/>
</dbReference>
<evidence type="ECO:0000313" key="3">
    <source>
        <dbReference type="Proteomes" id="UP000663852"/>
    </source>
</evidence>
<dbReference type="GO" id="GO:0005886">
    <property type="term" value="C:plasma membrane"/>
    <property type="evidence" value="ECO:0007669"/>
    <property type="project" value="TreeGrafter"/>
</dbReference>
<protein>
    <submittedName>
        <fullName evidence="2">Uncharacterized protein</fullName>
    </submittedName>
</protein>
<name>A0A813X893_ADIRI</name>
<evidence type="ECO:0000256" key="1">
    <source>
        <dbReference type="SAM" id="MobiDB-lite"/>
    </source>
</evidence>
<gene>
    <name evidence="2" type="ORF">EDS130_LOCUS7977</name>
</gene>
<dbReference type="OrthoDB" id="6493944at2759"/>
<feature type="compositionally biased region" description="Low complexity" evidence="1">
    <location>
        <begin position="339"/>
        <end position="350"/>
    </location>
</feature>
<dbReference type="EMBL" id="CAJNOJ010000025">
    <property type="protein sequence ID" value="CAF0864570.1"/>
    <property type="molecule type" value="Genomic_DNA"/>
</dbReference>
<dbReference type="Proteomes" id="UP000663852">
    <property type="component" value="Unassembled WGS sequence"/>
</dbReference>
<dbReference type="Gene3D" id="3.40.50.450">
    <property type="match status" value="1"/>
</dbReference>
<feature type="region of interest" description="Disordered" evidence="1">
    <location>
        <begin position="293"/>
        <end position="350"/>
    </location>
</feature>
<feature type="compositionally biased region" description="Polar residues" evidence="1">
    <location>
        <begin position="308"/>
        <end position="332"/>
    </location>
</feature>